<dbReference type="AlphaFoldDB" id="A0AAF1BT29"/>
<organism evidence="2 3">
    <name type="scientific">Corynebacterium pyruviciproducens</name>
    <dbReference type="NCBI Taxonomy" id="598660"/>
    <lineage>
        <taxon>Bacteria</taxon>
        <taxon>Bacillati</taxon>
        <taxon>Actinomycetota</taxon>
        <taxon>Actinomycetes</taxon>
        <taxon>Mycobacteriales</taxon>
        <taxon>Corynebacteriaceae</taxon>
        <taxon>Corynebacterium</taxon>
    </lineage>
</organism>
<gene>
    <name evidence="2" type="ORF">CYJ47_03035</name>
</gene>
<reference evidence="2" key="2">
    <citation type="submission" date="2023-10" db="EMBL/GenBank/DDBJ databases">
        <authorList>
            <person name="Choi B."/>
        </authorList>
    </citation>
    <scope>NUCLEOTIDE SEQUENCE</scope>
    <source>
        <strain evidence="2">UMB0763</strain>
    </source>
</reference>
<name>A0AAF1BT29_9CORY</name>
<feature type="transmembrane region" description="Helical" evidence="1">
    <location>
        <begin position="94"/>
        <end position="115"/>
    </location>
</feature>
<dbReference type="EMBL" id="CP136958">
    <property type="protein sequence ID" value="WOT02764.1"/>
    <property type="molecule type" value="Genomic_DNA"/>
</dbReference>
<sequence length="157" mass="16626">MSPARACANLGLTYVPDPTPGLVDVLVSDFPVSGTPTVSRAEFSAWSAAQSAAPSTYTVARSATLPSFPTQPYEVAQVDEVNVEKREDPTQRNLWKSVGGTVAGLVLCVITALIVDEGNETAVIVVGCVMLALLVGFVVLTILAIIQSVRKFFRSKD</sequence>
<evidence type="ECO:0000313" key="2">
    <source>
        <dbReference type="EMBL" id="WOT02764.1"/>
    </source>
</evidence>
<dbReference type="RefSeq" id="WP_101678459.1">
    <property type="nucleotide sequence ID" value="NZ_CP136958.1"/>
</dbReference>
<dbReference type="KEGG" id="cpyr:CYJ47_03035"/>
<evidence type="ECO:0000313" key="3">
    <source>
        <dbReference type="Proteomes" id="UP000234560"/>
    </source>
</evidence>
<keyword evidence="1" id="KW-1133">Transmembrane helix</keyword>
<dbReference type="Proteomes" id="UP000234560">
    <property type="component" value="Chromosome"/>
</dbReference>
<keyword evidence="1" id="KW-0472">Membrane</keyword>
<accession>A0AAF1BT29</accession>
<proteinExistence type="predicted"/>
<protein>
    <submittedName>
        <fullName evidence="2">Uncharacterized protein</fullName>
    </submittedName>
</protein>
<keyword evidence="1" id="KW-0812">Transmembrane</keyword>
<evidence type="ECO:0000256" key="1">
    <source>
        <dbReference type="SAM" id="Phobius"/>
    </source>
</evidence>
<feature type="transmembrane region" description="Helical" evidence="1">
    <location>
        <begin position="121"/>
        <end position="146"/>
    </location>
</feature>
<reference evidence="2" key="1">
    <citation type="submission" date="2017-12" db="EMBL/GenBank/DDBJ databases">
        <authorList>
            <person name="Thomas-White K."/>
            <person name="Wolfe A.J."/>
        </authorList>
    </citation>
    <scope>NUCLEOTIDE SEQUENCE</scope>
    <source>
        <strain evidence="2">UMB0763</strain>
    </source>
</reference>